<proteinExistence type="inferred from homology"/>
<keyword evidence="8" id="KW-1185">Reference proteome</keyword>
<comment type="similarity">
    <text evidence="2">Belongs to the RdgC family.</text>
</comment>
<keyword evidence="5" id="KW-0233">DNA recombination</keyword>
<dbReference type="PANTHER" id="PTHR38103">
    <property type="entry name" value="RECOMBINATION-ASSOCIATED PROTEIN RDGC"/>
    <property type="match status" value="1"/>
</dbReference>
<evidence type="ECO:0000256" key="6">
    <source>
        <dbReference type="SAM" id="MobiDB-lite"/>
    </source>
</evidence>
<organism evidence="7 8">
    <name type="scientific">Pelomonas dachongensis</name>
    <dbReference type="NCBI Taxonomy" id="3299029"/>
    <lineage>
        <taxon>Bacteria</taxon>
        <taxon>Pseudomonadati</taxon>
        <taxon>Pseudomonadota</taxon>
        <taxon>Betaproteobacteria</taxon>
        <taxon>Burkholderiales</taxon>
        <taxon>Sphaerotilaceae</taxon>
        <taxon>Roseateles</taxon>
    </lineage>
</organism>
<feature type="compositionally biased region" description="Low complexity" evidence="6">
    <location>
        <begin position="299"/>
        <end position="322"/>
    </location>
</feature>
<feature type="region of interest" description="Disordered" evidence="6">
    <location>
        <begin position="299"/>
        <end position="332"/>
    </location>
</feature>
<comment type="subcellular location">
    <subcellularLocation>
        <location evidence="1">Cytoplasm</location>
        <location evidence="1">Nucleoid</location>
    </subcellularLocation>
</comment>
<evidence type="ECO:0000256" key="5">
    <source>
        <dbReference type="ARBA" id="ARBA00023172"/>
    </source>
</evidence>
<dbReference type="Pfam" id="PF04381">
    <property type="entry name" value="RdgC"/>
    <property type="match status" value="1"/>
</dbReference>
<sequence length="332" mass="35905">MFKNLITYRIGEGWTADAQLLAEQLGKEPFLPCAPTQPLAVGWAPPRGVEHAPLVEVVDGHWLVKLKREQRLLPSSVVNERLDELCEHIEESTGRKPGKKARKDLKEQAEHELLPRAFTKTSATQVWIAPKDGLLFVDAGSSSRADEVVTLLIQASPGLSLQLVQTAESPAAVMAAWLMDGVTPEGFQIERECELKGSDEQKPVVRYARHSLDIDEVRAHLTSGKMPTRLALSWNERVAFTLTESFTIKKISFLDLAFEGRPDVSGDEAFDADLALATGELGRLIPALIEGLGGEHDFAAGASPASTPTAQAAPVPVALPAGEQAGSDSPPW</sequence>
<evidence type="ECO:0000256" key="1">
    <source>
        <dbReference type="ARBA" id="ARBA00004453"/>
    </source>
</evidence>
<name>A0ABW7EM62_9BURK</name>
<gene>
    <name evidence="7" type="ORF">ACG02S_07680</name>
</gene>
<evidence type="ECO:0000256" key="4">
    <source>
        <dbReference type="ARBA" id="ARBA00022490"/>
    </source>
</evidence>
<dbReference type="Proteomes" id="UP001606300">
    <property type="component" value="Unassembled WGS sequence"/>
</dbReference>
<dbReference type="RefSeq" id="WP_394469853.1">
    <property type="nucleotide sequence ID" value="NZ_JBIGHY010000002.1"/>
</dbReference>
<dbReference type="InterPro" id="IPR007476">
    <property type="entry name" value="RdgC"/>
</dbReference>
<reference evidence="7 8" key="1">
    <citation type="submission" date="2024-09" db="EMBL/GenBank/DDBJ databases">
        <title>Novel species of the genus Pelomonas and Roseateles isolated from streams.</title>
        <authorList>
            <person name="Lu H."/>
        </authorList>
    </citation>
    <scope>NUCLEOTIDE SEQUENCE [LARGE SCALE GENOMIC DNA]</scope>
    <source>
        <strain evidence="7 8">DC23W</strain>
    </source>
</reference>
<dbReference type="PANTHER" id="PTHR38103:SF1">
    <property type="entry name" value="RECOMBINATION-ASSOCIATED PROTEIN RDGC"/>
    <property type="match status" value="1"/>
</dbReference>
<keyword evidence="4" id="KW-0963">Cytoplasm</keyword>
<dbReference type="NCBIfam" id="NF001464">
    <property type="entry name" value="PRK00321.1-5"/>
    <property type="match status" value="1"/>
</dbReference>
<comment type="caution">
    <text evidence="7">The sequence shown here is derived from an EMBL/GenBank/DDBJ whole genome shotgun (WGS) entry which is preliminary data.</text>
</comment>
<evidence type="ECO:0000256" key="2">
    <source>
        <dbReference type="ARBA" id="ARBA00008657"/>
    </source>
</evidence>
<accession>A0ABW7EM62</accession>
<evidence type="ECO:0000256" key="3">
    <source>
        <dbReference type="ARBA" id="ARBA00022296"/>
    </source>
</evidence>
<evidence type="ECO:0000313" key="8">
    <source>
        <dbReference type="Proteomes" id="UP001606300"/>
    </source>
</evidence>
<protein>
    <recommendedName>
        <fullName evidence="3">Recombination-associated protein RdgC</fullName>
    </recommendedName>
</protein>
<dbReference type="NCBIfam" id="NF001463">
    <property type="entry name" value="PRK00321.1-4"/>
    <property type="match status" value="1"/>
</dbReference>
<dbReference type="EMBL" id="JBIGHY010000002">
    <property type="protein sequence ID" value="MFG6413778.1"/>
    <property type="molecule type" value="Genomic_DNA"/>
</dbReference>
<evidence type="ECO:0000313" key="7">
    <source>
        <dbReference type="EMBL" id="MFG6413778.1"/>
    </source>
</evidence>